<dbReference type="PANTHER" id="PTHR33570:SF2">
    <property type="entry name" value="CARBOXYMUCONOLACTONE DECARBOXYLASE-LIKE DOMAIN-CONTAINING PROTEIN"/>
    <property type="match status" value="1"/>
</dbReference>
<dbReference type="InterPro" id="IPR003779">
    <property type="entry name" value="CMD-like"/>
</dbReference>
<evidence type="ECO:0000259" key="1">
    <source>
        <dbReference type="Pfam" id="PF02627"/>
    </source>
</evidence>
<reference evidence="3" key="1">
    <citation type="submission" date="2017-09" db="EMBL/GenBank/DDBJ databases">
        <title>FDA dAtabase for Regulatory Grade micrObial Sequences (FDA-ARGOS): Supporting development and validation of Infectious Disease Dx tests.</title>
        <authorList>
            <person name="Goldberg B."/>
            <person name="Campos J."/>
            <person name="Tallon L."/>
            <person name="Sadzewicz L."/>
            <person name="Ott S."/>
            <person name="Zhao X."/>
            <person name="Nagaraj S."/>
            <person name="Vavikolanu K."/>
            <person name="Aluvathingal J."/>
            <person name="Nadendla S."/>
            <person name="Geyer C."/>
            <person name="Sichtig H."/>
        </authorList>
    </citation>
    <scope>NUCLEOTIDE SEQUENCE [LARGE SCALE GENOMIC DNA]</scope>
    <source>
        <strain evidence="3">FDAARGOS_370</strain>
    </source>
</reference>
<dbReference type="OrthoDB" id="9801400at2"/>
<feature type="domain" description="Carboxymuconolactone decarboxylase-like" evidence="1">
    <location>
        <begin position="39"/>
        <end position="123"/>
    </location>
</feature>
<dbReference type="Gene3D" id="1.20.1290.10">
    <property type="entry name" value="AhpD-like"/>
    <property type="match status" value="1"/>
</dbReference>
<dbReference type="AlphaFoldDB" id="A0A2A7U1N6"/>
<sequence>MMTREERAMSRYDQGKQVFDYYTQQSKHHLSDEIGDVAPEIQRYIVEFVFGEIYARPGLSPGEKTLTAISALATLGSCEAELTANINNALNVAVAPKKILDTLIHLIPYAGLPRTLNAIRVAQRVFADRDITLPRPPASTRSHGAPDGE</sequence>
<comment type="caution">
    <text evidence="2">The sequence shown here is derived from an EMBL/GenBank/DDBJ whole genome shotgun (WGS) entry which is preliminary data.</text>
</comment>
<dbReference type="Proteomes" id="UP000219788">
    <property type="component" value="Unassembled WGS sequence"/>
</dbReference>
<dbReference type="InterPro" id="IPR052512">
    <property type="entry name" value="4CMD/NDH-1_regulator"/>
</dbReference>
<organism evidence="2 3">
    <name type="scientific">Edwardsiella tarda</name>
    <dbReference type="NCBI Taxonomy" id="636"/>
    <lineage>
        <taxon>Bacteria</taxon>
        <taxon>Pseudomonadati</taxon>
        <taxon>Pseudomonadota</taxon>
        <taxon>Gammaproteobacteria</taxon>
        <taxon>Enterobacterales</taxon>
        <taxon>Hafniaceae</taxon>
        <taxon>Edwardsiella</taxon>
    </lineage>
</organism>
<protein>
    <submittedName>
        <fullName evidence="2">Permease</fullName>
    </submittedName>
</protein>
<dbReference type="GO" id="GO:0051920">
    <property type="term" value="F:peroxiredoxin activity"/>
    <property type="evidence" value="ECO:0007669"/>
    <property type="project" value="InterPro"/>
</dbReference>
<evidence type="ECO:0000313" key="3">
    <source>
        <dbReference type="Proteomes" id="UP000219788"/>
    </source>
</evidence>
<dbReference type="SUPFAM" id="SSF69118">
    <property type="entry name" value="AhpD-like"/>
    <property type="match status" value="1"/>
</dbReference>
<dbReference type="Pfam" id="PF02627">
    <property type="entry name" value="CMD"/>
    <property type="match status" value="1"/>
</dbReference>
<dbReference type="STRING" id="636.AAW15_05360"/>
<dbReference type="PANTHER" id="PTHR33570">
    <property type="entry name" value="4-CARBOXYMUCONOLACTONE DECARBOXYLASE FAMILY PROTEIN"/>
    <property type="match status" value="1"/>
</dbReference>
<evidence type="ECO:0000313" key="2">
    <source>
        <dbReference type="EMBL" id="PEH72214.1"/>
    </source>
</evidence>
<gene>
    <name evidence="2" type="ORF">CRM76_09920</name>
</gene>
<accession>A0A2A7U1N6</accession>
<dbReference type="InterPro" id="IPR029032">
    <property type="entry name" value="AhpD-like"/>
</dbReference>
<proteinExistence type="predicted"/>
<dbReference type="EMBL" id="PDDV01000013">
    <property type="protein sequence ID" value="PEH72214.1"/>
    <property type="molecule type" value="Genomic_DNA"/>
</dbReference>
<name>A0A2A7U1N6_EDWTA</name>